<dbReference type="GeneID" id="93647550"/>
<evidence type="ECO:0000313" key="1">
    <source>
        <dbReference type="EMBL" id="OAG29061.1"/>
    </source>
</evidence>
<reference evidence="1 2" key="1">
    <citation type="submission" date="2016-02" db="EMBL/GenBank/DDBJ databases">
        <title>Discovery of a natural microsporidian pathogen with a broad tissue tropism in Caenorhabditis elegans.</title>
        <authorList>
            <person name="Luallen R.J."/>
            <person name="Reinke A.W."/>
            <person name="Tong L."/>
            <person name="Botts M.R."/>
            <person name="Felix M.-A."/>
            <person name="Troemel E.R."/>
        </authorList>
    </citation>
    <scope>NUCLEOTIDE SEQUENCE [LARGE SCALE GENOMIC DNA]</scope>
    <source>
        <strain evidence="1 2">JUm2807</strain>
    </source>
</reference>
<dbReference type="EMBL" id="LTDL01000042">
    <property type="protein sequence ID" value="OAG29061.1"/>
    <property type="molecule type" value="Genomic_DNA"/>
</dbReference>
<sequence length="261" mass="29870">MRASDFFRPPQLKLGREESEEYEVPLKESQEEWKRFANKFLTPPSHIEINIQTETELELARKDLEQKGIIKKERIEKKTREITTARTLKPSLLSAFAERISEALTYINQEEEREEENKAIVAYFKDSEFIKRKEGGLSVHVLGKTFLPISLIEQGAPESFILCKLLINGKDQVGYLTEKELQPFKTSVDGPASLERGIHALRDRAQNTSVLKEYLTETARARITREHLKPSTQSKHAVFLICALKTGLSFSIAINLLSQKI</sequence>
<dbReference type="RefSeq" id="XP_067543806.1">
    <property type="nucleotide sequence ID" value="XM_067688618.1"/>
</dbReference>
<comment type="caution">
    <text evidence="1">The sequence shown here is derived from an EMBL/GenBank/DDBJ whole genome shotgun (WGS) entry which is preliminary data.</text>
</comment>
<evidence type="ECO:0000313" key="2">
    <source>
        <dbReference type="Proteomes" id="UP000185944"/>
    </source>
</evidence>
<gene>
    <name evidence="1" type="ORF">NEDG_01200</name>
</gene>
<proteinExistence type="predicted"/>
<dbReference type="VEuPathDB" id="MicrosporidiaDB:NEDG_01200"/>
<keyword evidence="2" id="KW-1185">Reference proteome</keyword>
<dbReference type="Proteomes" id="UP000185944">
    <property type="component" value="Unassembled WGS sequence"/>
</dbReference>
<organism evidence="1 2">
    <name type="scientific">Nematocida displodere</name>
    <dbReference type="NCBI Taxonomy" id="1805483"/>
    <lineage>
        <taxon>Eukaryota</taxon>
        <taxon>Fungi</taxon>
        <taxon>Fungi incertae sedis</taxon>
        <taxon>Microsporidia</taxon>
        <taxon>Nematocida</taxon>
    </lineage>
</organism>
<name>A0A177EC25_9MICR</name>
<dbReference type="OrthoDB" id="2187351at2759"/>
<accession>A0A177EC25</accession>
<dbReference type="AlphaFoldDB" id="A0A177EC25"/>
<protein>
    <submittedName>
        <fullName evidence="1">Uncharacterized protein</fullName>
    </submittedName>
</protein>